<dbReference type="InterPro" id="IPR032808">
    <property type="entry name" value="DoxX"/>
</dbReference>
<evidence type="ECO:0000313" key="6">
    <source>
        <dbReference type="EMBL" id="MBB6733420.1"/>
    </source>
</evidence>
<feature type="transmembrane region" description="Helical" evidence="5">
    <location>
        <begin position="67"/>
        <end position="87"/>
    </location>
</feature>
<accession>A0A7X0VXB5</accession>
<dbReference type="AlphaFoldDB" id="A0A7X0VXB5"/>
<name>A0A7X0VXB5_9BACL</name>
<evidence type="ECO:0000256" key="4">
    <source>
        <dbReference type="ARBA" id="ARBA00023136"/>
    </source>
</evidence>
<evidence type="ECO:0000256" key="2">
    <source>
        <dbReference type="ARBA" id="ARBA00022692"/>
    </source>
</evidence>
<dbReference type="Proteomes" id="UP000564644">
    <property type="component" value="Unassembled WGS sequence"/>
</dbReference>
<keyword evidence="3 5" id="KW-1133">Transmembrane helix</keyword>
<organism evidence="6 7">
    <name type="scientific">Cohnella zeiphila</name>
    <dbReference type="NCBI Taxonomy" id="2761120"/>
    <lineage>
        <taxon>Bacteria</taxon>
        <taxon>Bacillati</taxon>
        <taxon>Bacillota</taxon>
        <taxon>Bacilli</taxon>
        <taxon>Bacillales</taxon>
        <taxon>Paenibacillaceae</taxon>
        <taxon>Cohnella</taxon>
    </lineage>
</organism>
<reference evidence="6 7" key="1">
    <citation type="submission" date="2020-08" db="EMBL/GenBank/DDBJ databases">
        <title>Cohnella phylogeny.</title>
        <authorList>
            <person name="Dunlap C."/>
        </authorList>
    </citation>
    <scope>NUCLEOTIDE SEQUENCE [LARGE SCALE GENOMIC DNA]</scope>
    <source>
        <strain evidence="6 7">CBP 2801</strain>
    </source>
</reference>
<gene>
    <name evidence="6" type="ORF">H7C18_21075</name>
</gene>
<keyword evidence="4 5" id="KW-0472">Membrane</keyword>
<proteinExistence type="predicted"/>
<dbReference type="GO" id="GO:0016020">
    <property type="term" value="C:membrane"/>
    <property type="evidence" value="ECO:0007669"/>
    <property type="project" value="UniProtKB-SubCell"/>
</dbReference>
<feature type="transmembrane region" description="Helical" evidence="5">
    <location>
        <begin position="99"/>
        <end position="118"/>
    </location>
</feature>
<dbReference type="Pfam" id="PF13564">
    <property type="entry name" value="DoxX_2"/>
    <property type="match status" value="1"/>
</dbReference>
<sequence length="122" mass="13205">MHILALVLDILLVAAFLMSGSTKVFGLKFQVESFQRLRLPQWFRVFTGLTQYIGVAALVVGFWEPSWAAWAGIWFAFIMLCATAAHIRVGDSGSKTAPAVVLMILAIALAIAQGAELGHFPG</sequence>
<comment type="caution">
    <text evidence="6">The sequence shown here is derived from an EMBL/GenBank/DDBJ whole genome shotgun (WGS) entry which is preliminary data.</text>
</comment>
<keyword evidence="2 5" id="KW-0812">Transmembrane</keyword>
<protein>
    <submittedName>
        <fullName evidence="6">DoxX family protein</fullName>
    </submittedName>
</protein>
<evidence type="ECO:0000256" key="5">
    <source>
        <dbReference type="SAM" id="Phobius"/>
    </source>
</evidence>
<evidence type="ECO:0000256" key="3">
    <source>
        <dbReference type="ARBA" id="ARBA00022989"/>
    </source>
</evidence>
<feature type="transmembrane region" description="Helical" evidence="5">
    <location>
        <begin position="42"/>
        <end position="60"/>
    </location>
</feature>
<comment type="subcellular location">
    <subcellularLocation>
        <location evidence="1">Membrane</location>
        <topology evidence="1">Multi-pass membrane protein</topology>
    </subcellularLocation>
</comment>
<evidence type="ECO:0000256" key="1">
    <source>
        <dbReference type="ARBA" id="ARBA00004141"/>
    </source>
</evidence>
<keyword evidence="7" id="KW-1185">Reference proteome</keyword>
<evidence type="ECO:0000313" key="7">
    <source>
        <dbReference type="Proteomes" id="UP000564644"/>
    </source>
</evidence>
<dbReference type="EMBL" id="JACJVO010000027">
    <property type="protein sequence ID" value="MBB6733420.1"/>
    <property type="molecule type" value="Genomic_DNA"/>
</dbReference>